<evidence type="ECO:0000313" key="5">
    <source>
        <dbReference type="Proteomes" id="UP000507470"/>
    </source>
</evidence>
<keyword evidence="5" id="KW-1185">Reference proteome</keyword>
<sequence>MDIHQDIITSLGQTVQLTPWDKQYNSHHGKLTDTEDRHIDIESGWTSIRDIITSQGLTVQLTPWLQLITRVMEKFPGSLAEDETYPYLNCLSSLIAESKKVEISKYLLLCAEAFTVNWKKIKLGQRTEELCGPVWRKMWMSTLRCVSLNHATPQGYKLLKAMVVEDIIHPDRDMWSLFLPNISPPTQEAVEFLLCILQKFSLPELFQPSVLTSANYNEMQYPLRSQLIDWILPSGEGFSGSSLANNSDINPESVANVLVLLMIQNQSVLNKSEHCEKSSPVTDLEMIYLQSSHDFPMSNTFLCSKDSKESCNDVLHLPVIMSKIEKMLKDEVSVFLEITDVQLQHIEKVVSDVCLLSKLIYWLLNYGVVNSESLLKMDIVSLLKVLYKKLGMFLGEILHKEGSLPLQNILMKLLSLYDSKFPGGTTSIQAARLIRCLFPAKIVDQLLGIASNKLSKQPPASHSKSDIGHIKLKSRNRPSTSRSIIEDDDMDLEFDQPLAMDQGEEEDLDDDFGDSQESEDSNVDAFQSPLSSSSLTEGQTIRLTAIKVLCLWCGYDKSEMKEILPLETNGDPVYIRTKMEELIDEEELDSNKAFDLQMLHTIISGLTTGNHRVSDIDLENMVDAIRTACIVAFYGFLRCGEFTVSKAAQFDPDINLCIEDVFHTDLVVFKLKQSKTDPFRKGINIQLHKLGQLICPYKTLLEYIQVRKEFSPINQTDPLFITIDKKPLERQYFLTCIKKGLDLRGFNSSHYNGHSFRIGAATSAGKAKIEDHLIKTLGRWSSDSYIRCIRVMPASIKSAQNRRVAKQQRRDHNISCMCLELLGSVVSYLGNDEMPSKTVKECREITVHLLSAFWNLQDQFSSKVRLTTAKCMMAFIEADPKQQWALLSTKEDQSAISTEFIQTMCDLSHDVRMYASQAVSRLYVTGCEEPIPVNRHQQNQLFDQIYVIINETIDVRSKQGSLTAERAQDEKNNRTASALTTVGNIMCSSVVCENKAIFALCQLVRECDIEIKQVLQKVSYILGYKDGHHYMSYHIPYVLNQWLGLNYPVAEFPYQLAFCSSLKNFYRDFCLVIIPQLIMKKNVLDAKEVVTEIKGSWNVILRQCIPHTVIYMLPLFAVANTGNATVDETLKKRTAHATACYDLLTKEATKEVVEKTIVSCLDEIVVNILKCLYDPEEDFVKTGSIRNIDPEPNPPCYNPYMIRCTLDYVTNSFSGNARTLVDVLSKNQDSIQKILLDISMKLNTEHRLHEKRRLFLMYQQFVKLLLREFSQQLGGSWAYVLRETIHRLVYIANDVIKIYQNGINDCGYSKNIICMSLQLLKEICTVGLETCPEELSKYLPFIVGNIVQMATSDAEDISNEANLLLQLLIIDNYIPLRQAIISLDPFPSEEKFHQLSTLHKRLKYADGPFTLVKEIDHFMRSASSVCNVRKEGLQHLSQQLHENRKQLCQFTSQDREKDSICQLICKLVQVYQGSKEEVTLEISKCLGEIGPVDLEQNGLPRVDDTVDQVVSLFTGNLQNYYKIFHMLNQYLVDNDMSVVEAASNVLKTLLSTKTGIEFANLYRERLGDKDFLFQYLHPFRPRKKIQAVKEETLSVEEFQRIVDMETLWTPPDCSHDNWIHNLTCTLINAGVQDEILSRLQPICMIKTRFSEIVLPLVIHDLLLQDQPIHREVLSSHIRRFFSSHCEQDSSVSRSHSALSMSSRDISEVCRNKDSIRSMLNVVQYLRQQDRPNQGRQEMTAWDNNFWLDLDFLHIAKAAMYCSAHFSVILFAEIWCDIQRQKQDYSGDSQKGTGFSQSFSQTTMIDSLGSSSSSSSTINVQDLLLQTYQEIGDPDGLYGCGAGRLADTSSRVKSYEHENRWEKAVITYDIEMCQPSSVTQYELLHALQNFGSNHLLERYLHTMSSTSQADIPNHIKDLQFQAAWKTGQWNIETTSSTSQAEIPNHIKDLQFKAAWKTGQWNIETTSRLEETCSFNEALYSALTAVKDGHCSLAKRSMGIARMLSMQKISTSTMESARCLYPILADLQCVSQIDNVLQYNILKKEGYDDLTSRWNSEDSFTDNDFMFLEPTLNIRCSILKMLQLKHDDPSLNICLQHQLLKLAQLARESNRHQIAERAIFNLKHMETDDLKLYIPKLIEEANLYWTRQEQNTAKHLMKNLMTKLEKVIICTRQEQNTAKHLIKNLMTKLEKVMICTRQEQNTAKHLMKNLMTKLEKVIIYTRQEQNTAKHLMKNLMTKLEKLQDENIDAARFYPQVLSIYGNWLAETRSENPNVIMEEYLEKTVGLLESLNEQGDVALDAYLSLARYADNQYQNIVNYMKSNTYEAKQALMKKAKMEMETLKQLGDISKDRYYKILSKQSDIDKAEIEAMNEDKTKYLQKAVENYLKCLKYGDKHDLRIFRLISLWFSNTAVQDVNTLIEKSIKTLKSYKFIPLMYQLAARMDTKAQSQSFQATLNNMIERAAKDHPHHTLSCVLALAHYKFSVIADDRKSC</sequence>
<dbReference type="EMBL" id="CACVKT020005661">
    <property type="protein sequence ID" value="CAC5396817.1"/>
    <property type="molecule type" value="Genomic_DNA"/>
</dbReference>
<proteinExistence type="predicted"/>
<dbReference type="GO" id="GO:0003677">
    <property type="term" value="F:DNA binding"/>
    <property type="evidence" value="ECO:0007669"/>
    <property type="project" value="InterPro"/>
</dbReference>
<keyword evidence="4" id="KW-0808">Transferase</keyword>
<accession>A0A6J8CNI3</accession>
<dbReference type="PANTHER" id="PTHR37079">
    <property type="entry name" value="SERINE/THREONINE-PROTEIN KINASE ATM"/>
    <property type="match status" value="1"/>
</dbReference>
<name>A0A6J8CNI3_MYTCO</name>
<dbReference type="SUPFAM" id="SSF56349">
    <property type="entry name" value="DNA breaking-rejoining enzymes"/>
    <property type="match status" value="1"/>
</dbReference>
<feature type="region of interest" description="Disordered" evidence="2">
    <location>
        <begin position="454"/>
        <end position="488"/>
    </location>
</feature>
<dbReference type="InterPro" id="IPR038980">
    <property type="entry name" value="ATM_plant"/>
</dbReference>
<feature type="domain" description="FAT" evidence="3">
    <location>
        <begin position="1753"/>
        <end position="2478"/>
    </location>
</feature>
<dbReference type="GO" id="GO:0015074">
    <property type="term" value="P:DNA integration"/>
    <property type="evidence" value="ECO:0007669"/>
    <property type="project" value="InterPro"/>
</dbReference>
<evidence type="ECO:0000259" key="3">
    <source>
        <dbReference type="PROSITE" id="PS51189"/>
    </source>
</evidence>
<dbReference type="InterPro" id="IPR011010">
    <property type="entry name" value="DNA_brk_join_enz"/>
</dbReference>
<dbReference type="GO" id="GO:0004674">
    <property type="term" value="F:protein serine/threonine kinase activity"/>
    <property type="evidence" value="ECO:0007669"/>
    <property type="project" value="UniProtKB-EC"/>
</dbReference>
<dbReference type="Proteomes" id="UP000507470">
    <property type="component" value="Unassembled WGS sequence"/>
</dbReference>
<dbReference type="GO" id="GO:0006974">
    <property type="term" value="P:DNA damage response"/>
    <property type="evidence" value="ECO:0007669"/>
    <property type="project" value="InterPro"/>
</dbReference>
<evidence type="ECO:0000256" key="1">
    <source>
        <dbReference type="ARBA" id="ARBA00023172"/>
    </source>
</evidence>
<feature type="region of interest" description="Disordered" evidence="2">
    <location>
        <begin position="503"/>
        <end position="532"/>
    </location>
</feature>
<dbReference type="SUPFAM" id="SSF48371">
    <property type="entry name" value="ARM repeat"/>
    <property type="match status" value="1"/>
</dbReference>
<dbReference type="InterPro" id="IPR016024">
    <property type="entry name" value="ARM-type_fold"/>
</dbReference>
<reference evidence="4 5" key="1">
    <citation type="submission" date="2020-06" db="EMBL/GenBank/DDBJ databases">
        <authorList>
            <person name="Li R."/>
            <person name="Bekaert M."/>
        </authorList>
    </citation>
    <scope>NUCLEOTIDE SEQUENCE [LARGE SCALE GENOMIC DNA]</scope>
    <source>
        <strain evidence="5">wild</strain>
    </source>
</reference>
<dbReference type="InterPro" id="IPR003151">
    <property type="entry name" value="PIK-rel_kinase_FAT"/>
</dbReference>
<gene>
    <name evidence="4" type="ORF">MCOR_31325</name>
</gene>
<dbReference type="InterPro" id="IPR014009">
    <property type="entry name" value="PIK_FAT"/>
</dbReference>
<dbReference type="Gene3D" id="1.10.443.10">
    <property type="entry name" value="Intergrase catalytic core"/>
    <property type="match status" value="1"/>
</dbReference>
<dbReference type="PROSITE" id="PS51189">
    <property type="entry name" value="FAT"/>
    <property type="match status" value="1"/>
</dbReference>
<evidence type="ECO:0000313" key="4">
    <source>
        <dbReference type="EMBL" id="CAC5396817.1"/>
    </source>
</evidence>
<dbReference type="InterPro" id="IPR013762">
    <property type="entry name" value="Integrase-like_cat_sf"/>
</dbReference>
<dbReference type="Pfam" id="PF02259">
    <property type="entry name" value="FAT"/>
    <property type="match status" value="1"/>
</dbReference>
<organism evidence="4 5">
    <name type="scientific">Mytilus coruscus</name>
    <name type="common">Sea mussel</name>
    <dbReference type="NCBI Taxonomy" id="42192"/>
    <lineage>
        <taxon>Eukaryota</taxon>
        <taxon>Metazoa</taxon>
        <taxon>Spiralia</taxon>
        <taxon>Lophotrochozoa</taxon>
        <taxon>Mollusca</taxon>
        <taxon>Bivalvia</taxon>
        <taxon>Autobranchia</taxon>
        <taxon>Pteriomorphia</taxon>
        <taxon>Mytilida</taxon>
        <taxon>Mytiloidea</taxon>
        <taxon>Mytilidae</taxon>
        <taxon>Mytilinae</taxon>
        <taxon>Mytilus</taxon>
    </lineage>
</organism>
<dbReference type="OrthoDB" id="381190at2759"/>
<feature type="compositionally biased region" description="Acidic residues" evidence="2">
    <location>
        <begin position="503"/>
        <end position="522"/>
    </location>
</feature>
<evidence type="ECO:0000256" key="2">
    <source>
        <dbReference type="SAM" id="MobiDB-lite"/>
    </source>
</evidence>
<dbReference type="GO" id="GO:0006310">
    <property type="term" value="P:DNA recombination"/>
    <property type="evidence" value="ECO:0007669"/>
    <property type="project" value="UniProtKB-KW"/>
</dbReference>
<keyword evidence="1" id="KW-0233">DNA recombination</keyword>
<dbReference type="PANTHER" id="PTHR37079:SF4">
    <property type="entry name" value="SERINE_THREONINE-PROTEIN KINASE ATM"/>
    <property type="match status" value="1"/>
</dbReference>
<dbReference type="EC" id="2.7.11.1" evidence="4"/>
<protein>
    <submittedName>
        <fullName evidence="4">ATM</fullName>
        <ecNumber evidence="4">2.7.11.1</ecNumber>
    </submittedName>
</protein>